<dbReference type="Proteomes" id="UP000472241">
    <property type="component" value="Unplaced"/>
</dbReference>
<accession>A0A667GJB6</accession>
<sequence>MGLEKLHPFDAGKWGKVISFLKEEKLLSDGMLVEAREASDEDLLVVHTRRYLNELKWSFAVATITEIPPVIFLPNFLVQRKVLKPLRTQTGGTIMVEASTTAPVTGAEASVPTRTSHWPSSFCLSEWRASPEPPSLISMPIRAMGMNGTSWVTSACTSWMCITAISTPGTASPSRPSGGRWSWSGARRTTSTWIKWRGTSRKPSRSTCRTWSCTTRAPTSLRVTALGGCPSAPRAS</sequence>
<evidence type="ECO:0000313" key="1">
    <source>
        <dbReference type="Ensembl" id="ENSLCNP00005007537.1"/>
    </source>
</evidence>
<gene>
    <name evidence="1" type="primary">HDAC11</name>
</gene>
<reference evidence="1" key="2">
    <citation type="submission" date="2025-09" db="UniProtKB">
        <authorList>
            <consortium name="Ensembl"/>
        </authorList>
    </citation>
    <scope>IDENTIFICATION</scope>
</reference>
<dbReference type="InterPro" id="IPR037138">
    <property type="entry name" value="His_deacetylse_dom_sf"/>
</dbReference>
<evidence type="ECO:0000313" key="2">
    <source>
        <dbReference type="Proteomes" id="UP000472241"/>
    </source>
</evidence>
<name>A0A667GJB6_LYNCA</name>
<dbReference type="Gene3D" id="3.40.800.20">
    <property type="entry name" value="Histone deacetylase domain"/>
    <property type="match status" value="1"/>
</dbReference>
<organism evidence="1 2">
    <name type="scientific">Lynx canadensis</name>
    <name type="common">Canada lynx</name>
    <name type="synonym">Felis canadensis</name>
    <dbReference type="NCBI Taxonomy" id="61383"/>
    <lineage>
        <taxon>Eukaryota</taxon>
        <taxon>Metazoa</taxon>
        <taxon>Chordata</taxon>
        <taxon>Craniata</taxon>
        <taxon>Vertebrata</taxon>
        <taxon>Euteleostomi</taxon>
        <taxon>Mammalia</taxon>
        <taxon>Eutheria</taxon>
        <taxon>Laurasiatheria</taxon>
        <taxon>Carnivora</taxon>
        <taxon>Feliformia</taxon>
        <taxon>Felidae</taxon>
        <taxon>Felinae</taxon>
        <taxon>Lynx</taxon>
    </lineage>
</organism>
<proteinExistence type="predicted"/>
<dbReference type="AlphaFoldDB" id="A0A667GJB6"/>
<reference evidence="1" key="1">
    <citation type="submission" date="2025-08" db="UniProtKB">
        <authorList>
            <consortium name="Ensembl"/>
        </authorList>
    </citation>
    <scope>IDENTIFICATION</scope>
</reference>
<dbReference type="SUPFAM" id="SSF52768">
    <property type="entry name" value="Arginase/deacetylase"/>
    <property type="match status" value="1"/>
</dbReference>
<keyword evidence="2" id="KW-1185">Reference proteome</keyword>
<protein>
    <submittedName>
        <fullName evidence="1">Histone deacetylase 11</fullName>
    </submittedName>
</protein>
<dbReference type="Ensembl" id="ENSLCNT00005008458.1">
    <property type="protein sequence ID" value="ENSLCNP00005007537.1"/>
    <property type="gene ID" value="ENSLCNG00005004927.1"/>
</dbReference>
<dbReference type="InterPro" id="IPR023696">
    <property type="entry name" value="Ureohydrolase_dom_sf"/>
</dbReference>